<evidence type="ECO:0000313" key="3">
    <source>
        <dbReference type="Proteomes" id="UP001597063"/>
    </source>
</evidence>
<evidence type="ECO:0000313" key="2">
    <source>
        <dbReference type="EMBL" id="MFD0687351.1"/>
    </source>
</evidence>
<gene>
    <name evidence="2" type="ORF">ACFQZM_22830</name>
</gene>
<proteinExistence type="predicted"/>
<protein>
    <recommendedName>
        <fullName evidence="4">DUF3311 domain-containing protein</fullName>
    </recommendedName>
</protein>
<sequence length="98" mass="10727">MTPRTRAHPSAVRRPGPVRRLAVRLWANRPTWGALAFLLAGPGVAKVVLGWPLWWTAAGQWSLWALLLVTVSIVETRRPAPPRGEDGGRSGDGEEADR</sequence>
<organism evidence="2 3">
    <name type="scientific">Actinomadura fibrosa</name>
    <dbReference type="NCBI Taxonomy" id="111802"/>
    <lineage>
        <taxon>Bacteria</taxon>
        <taxon>Bacillati</taxon>
        <taxon>Actinomycetota</taxon>
        <taxon>Actinomycetes</taxon>
        <taxon>Streptosporangiales</taxon>
        <taxon>Thermomonosporaceae</taxon>
        <taxon>Actinomadura</taxon>
    </lineage>
</organism>
<keyword evidence="3" id="KW-1185">Reference proteome</keyword>
<evidence type="ECO:0008006" key="4">
    <source>
        <dbReference type="Google" id="ProtNLM"/>
    </source>
</evidence>
<dbReference type="EMBL" id="JBHTGP010000012">
    <property type="protein sequence ID" value="MFD0687351.1"/>
    <property type="molecule type" value="Genomic_DNA"/>
</dbReference>
<feature type="region of interest" description="Disordered" evidence="1">
    <location>
        <begin position="78"/>
        <end position="98"/>
    </location>
</feature>
<dbReference type="RefSeq" id="WP_131758233.1">
    <property type="nucleotide sequence ID" value="NZ_CAACUY010000046.1"/>
</dbReference>
<dbReference type="Proteomes" id="UP001597063">
    <property type="component" value="Unassembled WGS sequence"/>
</dbReference>
<comment type="caution">
    <text evidence="2">The sequence shown here is derived from an EMBL/GenBank/DDBJ whole genome shotgun (WGS) entry which is preliminary data.</text>
</comment>
<name>A0ABW2XLC7_9ACTN</name>
<evidence type="ECO:0000256" key="1">
    <source>
        <dbReference type="SAM" id="MobiDB-lite"/>
    </source>
</evidence>
<reference evidence="3" key="1">
    <citation type="journal article" date="2019" name="Int. J. Syst. Evol. Microbiol.">
        <title>The Global Catalogue of Microorganisms (GCM) 10K type strain sequencing project: providing services to taxonomists for standard genome sequencing and annotation.</title>
        <authorList>
            <consortium name="The Broad Institute Genomics Platform"/>
            <consortium name="The Broad Institute Genome Sequencing Center for Infectious Disease"/>
            <person name="Wu L."/>
            <person name="Ma J."/>
        </authorList>
    </citation>
    <scope>NUCLEOTIDE SEQUENCE [LARGE SCALE GENOMIC DNA]</scope>
    <source>
        <strain evidence="3">JCM 9371</strain>
    </source>
</reference>
<accession>A0ABW2XLC7</accession>